<protein>
    <submittedName>
        <fullName evidence="3">Glycosyltransferase family 2 protein</fullName>
    </submittedName>
</protein>
<dbReference type="Proteomes" id="UP000697710">
    <property type="component" value="Unassembled WGS sequence"/>
</dbReference>
<name>A0A956LY09_UNCEI</name>
<dbReference type="InterPro" id="IPR001173">
    <property type="entry name" value="Glyco_trans_2-like"/>
</dbReference>
<reference evidence="3" key="1">
    <citation type="submission" date="2020-04" db="EMBL/GenBank/DDBJ databases">
        <authorList>
            <person name="Zhang T."/>
        </authorList>
    </citation>
    <scope>NUCLEOTIDE SEQUENCE</scope>
    <source>
        <strain evidence="3">HKST-UBA01</strain>
    </source>
</reference>
<evidence type="ECO:0000313" key="4">
    <source>
        <dbReference type="Proteomes" id="UP000697710"/>
    </source>
</evidence>
<sequence length="292" mass="32101">MNPAEPNVGSPAVTIIVPAYNEVSGIRDVLEELRRLDPNWEVLVVDDGSTDGTGAIVAESGFRVIRHQVNRGYGASLKSGIRAARAPWIVITDADGTYPNERIPEIVAGLEEHNMVVGARTGEKVHIPLIRRPAKAALNALANYLSETTIPDLNSGLRAFRKEDVLRFLDILPSGFSFTTTITLAMHVNDLFVRYVPIDYHARKGQSKIRPIQDTLNFLALIVRTVLYFRPLKIFLPLSGFLLVLALAVFLYSWLLTPKIMDASVSIIVMSAFQMAAIGLLADLIDKRAGKG</sequence>
<dbReference type="SUPFAM" id="SSF53448">
    <property type="entry name" value="Nucleotide-diphospho-sugar transferases"/>
    <property type="match status" value="1"/>
</dbReference>
<keyword evidence="1" id="KW-0472">Membrane</keyword>
<dbReference type="EMBL" id="JAGQHR010000191">
    <property type="protein sequence ID" value="MCA9727569.1"/>
    <property type="molecule type" value="Genomic_DNA"/>
</dbReference>
<organism evidence="3 4">
    <name type="scientific">Eiseniibacteriota bacterium</name>
    <dbReference type="NCBI Taxonomy" id="2212470"/>
    <lineage>
        <taxon>Bacteria</taxon>
        <taxon>Candidatus Eiseniibacteriota</taxon>
    </lineage>
</organism>
<feature type="domain" description="Glycosyltransferase 2-like" evidence="2">
    <location>
        <begin position="14"/>
        <end position="163"/>
    </location>
</feature>
<gene>
    <name evidence="3" type="ORF">KC729_07790</name>
</gene>
<dbReference type="Gene3D" id="3.90.550.10">
    <property type="entry name" value="Spore Coat Polysaccharide Biosynthesis Protein SpsA, Chain A"/>
    <property type="match status" value="1"/>
</dbReference>
<keyword evidence="1" id="KW-0812">Transmembrane</keyword>
<keyword evidence="1" id="KW-1133">Transmembrane helix</keyword>
<dbReference type="Pfam" id="PF00535">
    <property type="entry name" value="Glycos_transf_2"/>
    <property type="match status" value="1"/>
</dbReference>
<comment type="caution">
    <text evidence="3">The sequence shown here is derived from an EMBL/GenBank/DDBJ whole genome shotgun (WGS) entry which is preliminary data.</text>
</comment>
<dbReference type="InterPro" id="IPR029044">
    <property type="entry name" value="Nucleotide-diphossugar_trans"/>
</dbReference>
<dbReference type="PANTHER" id="PTHR48090">
    <property type="entry name" value="UNDECAPRENYL-PHOSPHATE 4-DEOXY-4-FORMAMIDO-L-ARABINOSE TRANSFERASE-RELATED"/>
    <property type="match status" value="1"/>
</dbReference>
<evidence type="ECO:0000313" key="3">
    <source>
        <dbReference type="EMBL" id="MCA9727569.1"/>
    </source>
</evidence>
<proteinExistence type="predicted"/>
<accession>A0A956LY09</accession>
<evidence type="ECO:0000259" key="2">
    <source>
        <dbReference type="Pfam" id="PF00535"/>
    </source>
</evidence>
<dbReference type="InterPro" id="IPR050256">
    <property type="entry name" value="Glycosyltransferase_2"/>
</dbReference>
<dbReference type="CDD" id="cd04179">
    <property type="entry name" value="DPM_DPG-synthase_like"/>
    <property type="match status" value="1"/>
</dbReference>
<dbReference type="PANTHER" id="PTHR48090:SF7">
    <property type="entry name" value="RFBJ PROTEIN"/>
    <property type="match status" value="1"/>
</dbReference>
<evidence type="ECO:0000256" key="1">
    <source>
        <dbReference type="SAM" id="Phobius"/>
    </source>
</evidence>
<reference evidence="3" key="2">
    <citation type="journal article" date="2021" name="Microbiome">
        <title>Successional dynamics and alternative stable states in a saline activated sludge microbial community over 9 years.</title>
        <authorList>
            <person name="Wang Y."/>
            <person name="Ye J."/>
            <person name="Ju F."/>
            <person name="Liu L."/>
            <person name="Boyd J.A."/>
            <person name="Deng Y."/>
            <person name="Parks D.H."/>
            <person name="Jiang X."/>
            <person name="Yin X."/>
            <person name="Woodcroft B.J."/>
            <person name="Tyson G.W."/>
            <person name="Hugenholtz P."/>
            <person name="Polz M.F."/>
            <person name="Zhang T."/>
        </authorList>
    </citation>
    <scope>NUCLEOTIDE SEQUENCE</scope>
    <source>
        <strain evidence="3">HKST-UBA01</strain>
    </source>
</reference>
<feature type="transmembrane region" description="Helical" evidence="1">
    <location>
        <begin position="267"/>
        <end position="285"/>
    </location>
</feature>
<dbReference type="AlphaFoldDB" id="A0A956LY09"/>
<feature type="transmembrane region" description="Helical" evidence="1">
    <location>
        <begin position="234"/>
        <end position="255"/>
    </location>
</feature>